<accession>A0AAE0NE72</accession>
<evidence type="ECO:0000313" key="2">
    <source>
        <dbReference type="Proteomes" id="UP001287356"/>
    </source>
</evidence>
<organism evidence="1 2">
    <name type="scientific">Lasiosphaeria ovina</name>
    <dbReference type="NCBI Taxonomy" id="92902"/>
    <lineage>
        <taxon>Eukaryota</taxon>
        <taxon>Fungi</taxon>
        <taxon>Dikarya</taxon>
        <taxon>Ascomycota</taxon>
        <taxon>Pezizomycotina</taxon>
        <taxon>Sordariomycetes</taxon>
        <taxon>Sordariomycetidae</taxon>
        <taxon>Sordariales</taxon>
        <taxon>Lasiosphaeriaceae</taxon>
        <taxon>Lasiosphaeria</taxon>
    </lineage>
</organism>
<gene>
    <name evidence="1" type="ORF">B0T24DRAFT_172371</name>
</gene>
<name>A0AAE0NE72_9PEZI</name>
<dbReference type="EMBL" id="JAULSN010000002">
    <property type="protein sequence ID" value="KAK3379858.1"/>
    <property type="molecule type" value="Genomic_DNA"/>
</dbReference>
<proteinExistence type="predicted"/>
<dbReference type="Proteomes" id="UP001287356">
    <property type="component" value="Unassembled WGS sequence"/>
</dbReference>
<keyword evidence="2" id="KW-1185">Reference proteome</keyword>
<sequence length="175" mass="19708">MAGQLSSVTPRRGISFRGNKALFQTVYRFSLLSFLGFGVCGVPGQGMSGSGYTLSRIACGILHGRRDSGSLHLHCIGVEMRHRSPLYYYTIIATSLDWVPHIQERNIYIYIYIYMNNQKRIEESRRKTLTELYALHTFKEHNSTHATTLKTGADSHIQVSANGLIPSRREINAEG</sequence>
<comment type="caution">
    <text evidence="1">The sequence shown here is derived from an EMBL/GenBank/DDBJ whole genome shotgun (WGS) entry which is preliminary data.</text>
</comment>
<reference evidence="1" key="2">
    <citation type="submission" date="2023-06" db="EMBL/GenBank/DDBJ databases">
        <authorList>
            <consortium name="Lawrence Berkeley National Laboratory"/>
            <person name="Haridas S."/>
            <person name="Hensen N."/>
            <person name="Bonometti L."/>
            <person name="Westerberg I."/>
            <person name="Brannstrom I.O."/>
            <person name="Guillou S."/>
            <person name="Cros-Aarteil S."/>
            <person name="Calhoun S."/>
            <person name="Kuo A."/>
            <person name="Mondo S."/>
            <person name="Pangilinan J."/>
            <person name="Riley R."/>
            <person name="Labutti K."/>
            <person name="Andreopoulos B."/>
            <person name="Lipzen A."/>
            <person name="Chen C."/>
            <person name="Yanf M."/>
            <person name="Daum C."/>
            <person name="Ng V."/>
            <person name="Clum A."/>
            <person name="Steindorff A."/>
            <person name="Ohm R."/>
            <person name="Martin F."/>
            <person name="Silar P."/>
            <person name="Natvig D."/>
            <person name="Lalanne C."/>
            <person name="Gautier V."/>
            <person name="Ament-Velasquez S.L."/>
            <person name="Kruys A."/>
            <person name="Hutchinson M.I."/>
            <person name="Powell A.J."/>
            <person name="Barry K."/>
            <person name="Miller A.N."/>
            <person name="Grigoriev I.V."/>
            <person name="Debuchy R."/>
            <person name="Gladieux P."/>
            <person name="Thoren M.H."/>
            <person name="Johannesson H."/>
        </authorList>
    </citation>
    <scope>NUCLEOTIDE SEQUENCE</scope>
    <source>
        <strain evidence="1">CBS 958.72</strain>
    </source>
</reference>
<protein>
    <submittedName>
        <fullName evidence="1">Uncharacterized protein</fullName>
    </submittedName>
</protein>
<reference evidence="1" key="1">
    <citation type="journal article" date="2023" name="Mol. Phylogenet. Evol.">
        <title>Genome-scale phylogeny and comparative genomics of the fungal order Sordariales.</title>
        <authorList>
            <person name="Hensen N."/>
            <person name="Bonometti L."/>
            <person name="Westerberg I."/>
            <person name="Brannstrom I.O."/>
            <person name="Guillou S."/>
            <person name="Cros-Aarteil S."/>
            <person name="Calhoun S."/>
            <person name="Haridas S."/>
            <person name="Kuo A."/>
            <person name="Mondo S."/>
            <person name="Pangilinan J."/>
            <person name="Riley R."/>
            <person name="LaButti K."/>
            <person name="Andreopoulos B."/>
            <person name="Lipzen A."/>
            <person name="Chen C."/>
            <person name="Yan M."/>
            <person name="Daum C."/>
            <person name="Ng V."/>
            <person name="Clum A."/>
            <person name="Steindorff A."/>
            <person name="Ohm R.A."/>
            <person name="Martin F."/>
            <person name="Silar P."/>
            <person name="Natvig D.O."/>
            <person name="Lalanne C."/>
            <person name="Gautier V."/>
            <person name="Ament-Velasquez S.L."/>
            <person name="Kruys A."/>
            <person name="Hutchinson M.I."/>
            <person name="Powell A.J."/>
            <person name="Barry K."/>
            <person name="Miller A.N."/>
            <person name="Grigoriev I.V."/>
            <person name="Debuchy R."/>
            <person name="Gladieux P."/>
            <person name="Hiltunen Thoren M."/>
            <person name="Johannesson H."/>
        </authorList>
    </citation>
    <scope>NUCLEOTIDE SEQUENCE</scope>
    <source>
        <strain evidence="1">CBS 958.72</strain>
    </source>
</reference>
<dbReference type="AlphaFoldDB" id="A0AAE0NE72"/>
<evidence type="ECO:0000313" key="1">
    <source>
        <dbReference type="EMBL" id="KAK3379858.1"/>
    </source>
</evidence>